<comment type="caution">
    <text evidence="1">The sequence shown here is derived from an EMBL/GenBank/DDBJ whole genome shotgun (WGS) entry which is preliminary data.</text>
</comment>
<gene>
    <name evidence="1" type="ORF">ISF6_2180</name>
</gene>
<reference evidence="2" key="1">
    <citation type="submission" date="2015-07" db="EMBL/GenBank/DDBJ databases">
        <title>Discovery of a poly(ethylene terephthalate assimilation.</title>
        <authorList>
            <person name="Yoshida S."/>
            <person name="Hiraga K."/>
            <person name="Takehana T."/>
            <person name="Taniguchi I."/>
            <person name="Yamaji H."/>
            <person name="Maeda Y."/>
            <person name="Toyohara K."/>
            <person name="Miyamoto K."/>
            <person name="Kimura Y."/>
            <person name="Oda K."/>
        </authorList>
    </citation>
    <scope>NUCLEOTIDE SEQUENCE [LARGE SCALE GENOMIC DNA]</scope>
    <source>
        <strain evidence="2">NBRC 110686 / TISTR 2288 / 201-F6</strain>
    </source>
</reference>
<name>A0A0K8P2D9_PISS1</name>
<dbReference type="EMBL" id="BBYR01000034">
    <property type="protein sequence ID" value="GAP36340.1"/>
    <property type="molecule type" value="Genomic_DNA"/>
</dbReference>
<dbReference type="STRING" id="1547922.ISF6_2180"/>
<dbReference type="Proteomes" id="UP000037660">
    <property type="component" value="Unassembled WGS sequence"/>
</dbReference>
<proteinExistence type="predicted"/>
<sequence length="65" mass="6873">MTAAPVLELASRAAGTFHAVSGVVAFDPKPGRTYVVRGTLGPQGSQVWIEEEGTKRRVTEVVHGP</sequence>
<evidence type="ECO:0000313" key="2">
    <source>
        <dbReference type="Proteomes" id="UP000037660"/>
    </source>
</evidence>
<evidence type="ECO:0000313" key="1">
    <source>
        <dbReference type="EMBL" id="GAP36340.1"/>
    </source>
</evidence>
<reference evidence="1 2" key="2">
    <citation type="journal article" date="2016" name="Science">
        <title>A bacterium that degrades and assimilates poly(ethylene terephthalate).</title>
        <authorList>
            <person name="Yoshida S."/>
            <person name="Hiraga K."/>
            <person name="Takehana T."/>
            <person name="Taniguchi I."/>
            <person name="Yamaji H."/>
            <person name="Maeda Y."/>
            <person name="Toyohara K."/>
            <person name="Miyamoto K."/>
            <person name="Kimura Y."/>
            <person name="Oda K."/>
        </authorList>
    </citation>
    <scope>NUCLEOTIDE SEQUENCE [LARGE SCALE GENOMIC DNA]</scope>
    <source>
        <strain evidence="2">NBRC 110686 / TISTR 2288 / 201-F6</strain>
    </source>
</reference>
<keyword evidence="2" id="KW-1185">Reference proteome</keyword>
<organism evidence="1 2">
    <name type="scientific">Piscinibacter sakaiensis</name>
    <name type="common">Ideonella sakaiensis</name>
    <dbReference type="NCBI Taxonomy" id="1547922"/>
    <lineage>
        <taxon>Bacteria</taxon>
        <taxon>Pseudomonadati</taxon>
        <taxon>Pseudomonadota</taxon>
        <taxon>Betaproteobacteria</taxon>
        <taxon>Burkholderiales</taxon>
        <taxon>Sphaerotilaceae</taxon>
        <taxon>Piscinibacter</taxon>
    </lineage>
</organism>
<accession>A0A0K8P2D9</accession>
<dbReference type="AlphaFoldDB" id="A0A0K8P2D9"/>
<protein>
    <submittedName>
        <fullName evidence="1">Uncharacterized protein</fullName>
    </submittedName>
</protein>